<evidence type="ECO:0000313" key="2">
    <source>
        <dbReference type="EMBL" id="KAF3532519.1"/>
    </source>
</evidence>
<organism evidence="2 3">
    <name type="scientific">Brassica cretica</name>
    <name type="common">Mustard</name>
    <dbReference type="NCBI Taxonomy" id="69181"/>
    <lineage>
        <taxon>Eukaryota</taxon>
        <taxon>Viridiplantae</taxon>
        <taxon>Streptophyta</taxon>
        <taxon>Embryophyta</taxon>
        <taxon>Tracheophyta</taxon>
        <taxon>Spermatophyta</taxon>
        <taxon>Magnoliopsida</taxon>
        <taxon>eudicotyledons</taxon>
        <taxon>Gunneridae</taxon>
        <taxon>Pentapetalae</taxon>
        <taxon>rosids</taxon>
        <taxon>malvids</taxon>
        <taxon>Brassicales</taxon>
        <taxon>Brassicaceae</taxon>
        <taxon>Brassiceae</taxon>
        <taxon>Brassica</taxon>
    </lineage>
</organism>
<reference evidence="2 3" key="1">
    <citation type="journal article" date="2020" name="BMC Genomics">
        <title>Intraspecific diversification of the crop wild relative Brassica cretica Lam. using demographic model selection.</title>
        <authorList>
            <person name="Kioukis A."/>
            <person name="Michalopoulou V.A."/>
            <person name="Briers L."/>
            <person name="Pirintsos S."/>
            <person name="Studholme D.J."/>
            <person name="Pavlidis P."/>
            <person name="Sarris P.F."/>
        </authorList>
    </citation>
    <scope>NUCLEOTIDE SEQUENCE [LARGE SCALE GENOMIC DNA]</scope>
    <source>
        <strain evidence="3">cv. PFS-1207/04</strain>
    </source>
</reference>
<feature type="region of interest" description="Disordered" evidence="1">
    <location>
        <begin position="1"/>
        <end position="22"/>
    </location>
</feature>
<dbReference type="Proteomes" id="UP000266723">
    <property type="component" value="Unassembled WGS sequence"/>
</dbReference>
<gene>
    <name evidence="2" type="ORF">DY000_02040601</name>
</gene>
<evidence type="ECO:0000313" key="3">
    <source>
        <dbReference type="Proteomes" id="UP000266723"/>
    </source>
</evidence>
<accession>A0ABQ7BJW6</accession>
<proteinExistence type="predicted"/>
<keyword evidence="3" id="KW-1185">Reference proteome</keyword>
<comment type="caution">
    <text evidence="2">The sequence shown here is derived from an EMBL/GenBank/DDBJ whole genome shotgun (WGS) entry which is preliminary data.</text>
</comment>
<sequence>MKIPRNISSELPRIGPSENPSKYPEEALPWYPEELSDEHVVLGISSEICFLGIPSENSEGFPRSYFRGLVSSMRGKVKLLCALSPYAPTRRSSFLRLMVQLIGNNGALVSFLSHIFSGFNDFSATSTAFRASCISLELEKCDTELFHTLRFSKVPLTFSTFTFFLFLNTPSPKSVFPPCSLTCKPLLVRAFSASAAVKDTPVTKASDATGIHVSISYVSNKLNVTDSLRVVSFGLN</sequence>
<dbReference type="EMBL" id="QGKV02001507">
    <property type="protein sequence ID" value="KAF3532519.1"/>
    <property type="molecule type" value="Genomic_DNA"/>
</dbReference>
<evidence type="ECO:0000256" key="1">
    <source>
        <dbReference type="SAM" id="MobiDB-lite"/>
    </source>
</evidence>
<name>A0ABQ7BJW6_BRACR</name>
<protein>
    <submittedName>
        <fullName evidence="2">Uncharacterized protein</fullName>
    </submittedName>
</protein>